<gene>
    <name evidence="5" type="ORF">E5676_scaffold350G00950</name>
</gene>
<dbReference type="Pfam" id="PF09118">
    <property type="entry name" value="GO-like_E_set"/>
    <property type="match status" value="1"/>
</dbReference>
<proteinExistence type="predicted"/>
<dbReference type="Gene3D" id="2.130.10.80">
    <property type="entry name" value="Galactose oxidase/kelch, beta-propeller"/>
    <property type="match status" value="1"/>
</dbReference>
<dbReference type="PANTHER" id="PTHR32208">
    <property type="entry name" value="SECRETED PROTEIN-RELATED"/>
    <property type="match status" value="1"/>
</dbReference>
<accession>A0A5D3BGW3</accession>
<dbReference type="InterPro" id="IPR009880">
    <property type="entry name" value="Glyoxal_oxidase_N"/>
</dbReference>
<dbReference type="AlphaFoldDB" id="A0A5D3BGW3"/>
<organism evidence="5 6">
    <name type="scientific">Cucumis melo var. makuwa</name>
    <name type="common">Oriental melon</name>
    <dbReference type="NCBI Taxonomy" id="1194695"/>
    <lineage>
        <taxon>Eukaryota</taxon>
        <taxon>Viridiplantae</taxon>
        <taxon>Streptophyta</taxon>
        <taxon>Embryophyta</taxon>
        <taxon>Tracheophyta</taxon>
        <taxon>Spermatophyta</taxon>
        <taxon>Magnoliopsida</taxon>
        <taxon>eudicotyledons</taxon>
        <taxon>Gunneridae</taxon>
        <taxon>Pentapetalae</taxon>
        <taxon>rosids</taxon>
        <taxon>fabids</taxon>
        <taxon>Cucurbitales</taxon>
        <taxon>Cucurbitaceae</taxon>
        <taxon>Benincaseae</taxon>
        <taxon>Cucumis</taxon>
    </lineage>
</organism>
<dbReference type="Proteomes" id="UP000321947">
    <property type="component" value="Unassembled WGS sequence"/>
</dbReference>
<name>A0A5D3BGW3_CUCMM</name>
<dbReference type="InterPro" id="IPR037293">
    <property type="entry name" value="Gal_Oxidase_central_sf"/>
</dbReference>
<feature type="domain" description="Glyoxal oxidase N-terminal" evidence="3">
    <location>
        <begin position="62"/>
        <end position="454"/>
    </location>
</feature>
<dbReference type="EMBL" id="SSTD01018043">
    <property type="protein sequence ID" value="TYJ98493.1"/>
    <property type="molecule type" value="Genomic_DNA"/>
</dbReference>
<evidence type="ECO:0000259" key="4">
    <source>
        <dbReference type="Pfam" id="PF09118"/>
    </source>
</evidence>
<dbReference type="PANTHER" id="PTHR32208:SF54">
    <property type="entry name" value="ALDEHYDE OXIDASE GLOX-LIKE"/>
    <property type="match status" value="1"/>
</dbReference>
<keyword evidence="1 2" id="KW-0732">Signal</keyword>
<dbReference type="SUPFAM" id="SSF50965">
    <property type="entry name" value="Galactose oxidase, central domain"/>
    <property type="match status" value="1"/>
</dbReference>
<evidence type="ECO:0000259" key="3">
    <source>
        <dbReference type="Pfam" id="PF07250"/>
    </source>
</evidence>
<dbReference type="InterPro" id="IPR013783">
    <property type="entry name" value="Ig-like_fold"/>
</dbReference>
<comment type="caution">
    <text evidence="5">The sequence shown here is derived from an EMBL/GenBank/DDBJ whole genome shotgun (WGS) entry which is preliminary data.</text>
</comment>
<dbReference type="Gene3D" id="2.60.40.10">
    <property type="entry name" value="Immunoglobulins"/>
    <property type="match status" value="1"/>
</dbReference>
<evidence type="ECO:0000313" key="6">
    <source>
        <dbReference type="Proteomes" id="UP000321947"/>
    </source>
</evidence>
<dbReference type="Pfam" id="PF07250">
    <property type="entry name" value="Glyoxal_oxid_N"/>
    <property type="match status" value="1"/>
</dbReference>
<dbReference type="CDD" id="cd02851">
    <property type="entry name" value="E_set_GO_C"/>
    <property type="match status" value="1"/>
</dbReference>
<dbReference type="InterPro" id="IPR015202">
    <property type="entry name" value="GO-like_E_set"/>
</dbReference>
<dbReference type="InterPro" id="IPR014756">
    <property type="entry name" value="Ig_E-set"/>
</dbReference>
<evidence type="ECO:0000313" key="5">
    <source>
        <dbReference type="EMBL" id="TYJ98493.1"/>
    </source>
</evidence>
<reference evidence="5 6" key="1">
    <citation type="submission" date="2019-08" db="EMBL/GenBank/DDBJ databases">
        <title>Draft genome sequences of two oriental melons (Cucumis melo L. var makuwa).</title>
        <authorList>
            <person name="Kwon S.-Y."/>
        </authorList>
    </citation>
    <scope>NUCLEOTIDE SEQUENCE [LARGE SCALE GENOMIC DNA]</scope>
    <source>
        <strain evidence="6">cv. Chang Bougi</strain>
        <tissue evidence="5">Leaf</tissue>
    </source>
</reference>
<protein>
    <submittedName>
        <fullName evidence="5">WSC domain-containing protein</fullName>
    </submittedName>
</protein>
<evidence type="ECO:0000256" key="2">
    <source>
        <dbReference type="SAM" id="SignalP"/>
    </source>
</evidence>
<dbReference type="SUPFAM" id="SSF81296">
    <property type="entry name" value="E set domains"/>
    <property type="match status" value="1"/>
</dbReference>
<sequence>MMLRPINMANHKHFSAVLNVLKATVVLLLQCTKIRSVVGVSLATQTAGRWNLLLNNTGVIAMHMALTHYDTVVIFDQTSAGPSGYRLRRRFGGKLCTTSDADMIDPTCYAHSVEYDISKNQVRALRISSDTWCSSGSFLSNGTLLQTGGYGSGSRRIRNFRPCKDHHCNWSESNKLLSNARWYATTIVLPEHDRLFVVGGKRTFNYEFVPKMGKEKSYDLPFLHRTFNNREGGNNLYPFVHLSTDGNLFIFANRDSILFNYRRNKVVKTFPRIPGGGARNYPATGSSVMLPLDHRNKFQLVEVMVCGGSVTGAYRAARRGQFMKGLRSCGRMVITGNRHKWNMENMPEPRLLHDMLILPTGNILIINGAKTGCAGWGNARNASLRPYLYKPKNQLNRRFSILRSTKIARMYHSSAIVLTDGRILIAGGNTHKNYTYSNVPYPTELRLQAYHPHYIESKYNYQRPKNVTIHYARGDYGIKYGGEFTVQFKLGRRRKEDAIEFNVYAPPFATHSFSMNQRLVKLRRKRMKRDGNGEWMSAVVEAPPSANVAPAGYYLLTVVHGGIPSVSRWIRIIHS</sequence>
<feature type="signal peptide" evidence="2">
    <location>
        <begin position="1"/>
        <end position="39"/>
    </location>
</feature>
<evidence type="ECO:0000256" key="1">
    <source>
        <dbReference type="ARBA" id="ARBA00022729"/>
    </source>
</evidence>
<feature type="domain" description="Galactose oxidase-like Early set" evidence="4">
    <location>
        <begin position="473"/>
        <end position="572"/>
    </location>
</feature>
<dbReference type="InterPro" id="IPR011043">
    <property type="entry name" value="Gal_Oxase/kelch_b-propeller"/>
</dbReference>
<feature type="chain" id="PRO_5022681620" evidence="2">
    <location>
        <begin position="40"/>
        <end position="575"/>
    </location>
</feature>